<dbReference type="InterPro" id="IPR003594">
    <property type="entry name" value="HATPase_dom"/>
</dbReference>
<dbReference type="PANTHER" id="PTHR43065:SF10">
    <property type="entry name" value="PEROXIDE STRESS-ACTIVATED HISTIDINE KINASE MAK3"/>
    <property type="match status" value="1"/>
</dbReference>
<dbReference type="PRINTS" id="PR00344">
    <property type="entry name" value="BCTRLSENSOR"/>
</dbReference>
<dbReference type="GeneID" id="1246115"/>
<evidence type="ECO:0000256" key="2">
    <source>
        <dbReference type="ARBA" id="ARBA00012438"/>
    </source>
</evidence>
<dbReference type="GO" id="GO:0005524">
    <property type="term" value="F:ATP binding"/>
    <property type="evidence" value="ECO:0007669"/>
    <property type="project" value="UniProtKB-KW"/>
</dbReference>
<keyword evidence="4" id="KW-0808">Transferase</keyword>
<protein>
    <recommendedName>
        <fullName evidence="2">histidine kinase</fullName>
        <ecNumber evidence="2">2.7.13.3</ecNumber>
    </recommendedName>
</protein>
<evidence type="ECO:0000259" key="10">
    <source>
        <dbReference type="PROSITE" id="PS50112"/>
    </source>
</evidence>
<dbReference type="InterPro" id="IPR004358">
    <property type="entry name" value="Sig_transdc_His_kin-like_C"/>
</dbReference>
<keyword evidence="6 11" id="KW-0418">Kinase</keyword>
<dbReference type="InterPro" id="IPR035965">
    <property type="entry name" value="PAS-like_dom_sf"/>
</dbReference>
<dbReference type="Gene3D" id="3.30.450.20">
    <property type="entry name" value="PAS domain"/>
    <property type="match status" value="1"/>
</dbReference>
<evidence type="ECO:0000256" key="5">
    <source>
        <dbReference type="ARBA" id="ARBA00022741"/>
    </source>
</evidence>
<dbReference type="Pfam" id="PF02518">
    <property type="entry name" value="HATPase_c"/>
    <property type="match status" value="1"/>
</dbReference>
<dbReference type="SMART" id="SM00387">
    <property type="entry name" value="HATPase_c"/>
    <property type="match status" value="1"/>
</dbReference>
<dbReference type="GO" id="GO:0006355">
    <property type="term" value="P:regulation of DNA-templated transcription"/>
    <property type="evidence" value="ECO:0007669"/>
    <property type="project" value="InterPro"/>
</dbReference>
<dbReference type="InterPro" id="IPR036097">
    <property type="entry name" value="HisK_dim/P_sf"/>
</dbReference>
<dbReference type="EMBL" id="CP007217">
    <property type="protein sequence ID" value="AJR10820.1"/>
    <property type="molecule type" value="Genomic_DNA"/>
</dbReference>
<dbReference type="PATRIC" id="fig|83560.10.peg.776"/>
<evidence type="ECO:0000256" key="1">
    <source>
        <dbReference type="ARBA" id="ARBA00000085"/>
    </source>
</evidence>
<keyword evidence="3" id="KW-0597">Phosphoprotein</keyword>
<dbReference type="SMART" id="SM00388">
    <property type="entry name" value="HisKA"/>
    <property type="match status" value="1"/>
</dbReference>
<dbReference type="PROSITE" id="PS50109">
    <property type="entry name" value="HIS_KIN"/>
    <property type="match status" value="1"/>
</dbReference>
<dbReference type="Proteomes" id="UP000260363">
    <property type="component" value="Chromosome"/>
</dbReference>
<evidence type="ECO:0000256" key="7">
    <source>
        <dbReference type="ARBA" id="ARBA00022840"/>
    </source>
</evidence>
<dbReference type="KEGG" id="cmg:NC81_03805"/>
<dbReference type="InterPro" id="IPR005467">
    <property type="entry name" value="His_kinase_dom"/>
</dbReference>
<evidence type="ECO:0000313" key="12">
    <source>
        <dbReference type="Proteomes" id="UP000260363"/>
    </source>
</evidence>
<name>A0A069ZPN7_CHLMR</name>
<dbReference type="GO" id="GO:0000155">
    <property type="term" value="F:phosphorelay sensor kinase activity"/>
    <property type="evidence" value="ECO:0007669"/>
    <property type="project" value="InterPro"/>
</dbReference>
<dbReference type="Gene3D" id="1.10.287.130">
    <property type="match status" value="1"/>
</dbReference>
<evidence type="ECO:0000313" key="11">
    <source>
        <dbReference type="EMBL" id="AJR10820.1"/>
    </source>
</evidence>
<dbReference type="EC" id="2.7.13.3" evidence="2"/>
<evidence type="ECO:0000256" key="6">
    <source>
        <dbReference type="ARBA" id="ARBA00022777"/>
    </source>
</evidence>
<gene>
    <name evidence="11" type="ORF">BD36_04030</name>
</gene>
<dbReference type="SMART" id="SM00091">
    <property type="entry name" value="PAS"/>
    <property type="match status" value="1"/>
</dbReference>
<dbReference type="Gene3D" id="3.30.565.10">
    <property type="entry name" value="Histidine kinase-like ATPase, C-terminal domain"/>
    <property type="match status" value="1"/>
</dbReference>
<dbReference type="KEGG" id="cmm:NC80_03780"/>
<dbReference type="CDD" id="cd00082">
    <property type="entry name" value="HisKA"/>
    <property type="match status" value="1"/>
</dbReference>
<feature type="domain" description="Histidine kinase" evidence="9">
    <location>
        <begin position="158"/>
        <end position="352"/>
    </location>
</feature>
<keyword evidence="5" id="KW-0547">Nucleotide-binding</keyword>
<comment type="catalytic activity">
    <reaction evidence="1">
        <text>ATP + protein L-histidine = ADP + protein N-phospho-L-histidine.</text>
        <dbReference type="EC" id="2.7.13.3"/>
    </reaction>
</comment>
<organism evidence="11 12">
    <name type="scientific">Chlamydia muridarum</name>
    <dbReference type="NCBI Taxonomy" id="83560"/>
    <lineage>
        <taxon>Bacteria</taxon>
        <taxon>Pseudomonadati</taxon>
        <taxon>Chlamydiota</taxon>
        <taxon>Chlamydiia</taxon>
        <taxon>Chlamydiales</taxon>
        <taxon>Chlamydiaceae</taxon>
        <taxon>Chlamydia/Chlamydophila group</taxon>
        <taxon>Chlamydia</taxon>
    </lineage>
</organism>
<keyword evidence="8" id="KW-0902">Two-component regulatory system</keyword>
<dbReference type="PANTHER" id="PTHR43065">
    <property type="entry name" value="SENSOR HISTIDINE KINASE"/>
    <property type="match status" value="1"/>
</dbReference>
<dbReference type="STRING" id="83560.NC80_03780"/>
<evidence type="ECO:0000256" key="3">
    <source>
        <dbReference type="ARBA" id="ARBA00022553"/>
    </source>
</evidence>
<proteinExistence type="predicted"/>
<sequence length="352" mass="39782">MPKIDTCDSCVSNDELLAIRARVTQSYSEAQTILTSIPDGIILLSEVGEILMCNSQARSILGIPEDIQLIHQKFHDFFPDTFFGFSVQEALEKEIPPKTIRLTLSQDLSHKEVEVFVRKNISNQFLFLLIRDRSDYRQLEQAIEKYRSISELGKIAATLAHEIRNPLTGISGFATILKEELSSERHQRMLNAIIEGSRSLNSLVSSMLEYTKIQPLNLRSIDIQDFFSSLIPELSLTFPSCTFRRTYSSPILHSIDPDRLRCVIWNLVKNAVEASDDEVFLELHEKGLSVVNTGTLPLHVQEKLFIPFFTTKPQGNGLGLAEAHKIMRLHGGDLIVSNQDNLITFTILWTPA</sequence>
<evidence type="ECO:0000256" key="4">
    <source>
        <dbReference type="ARBA" id="ARBA00022679"/>
    </source>
</evidence>
<dbReference type="Pfam" id="PF00512">
    <property type="entry name" value="HisKA"/>
    <property type="match status" value="1"/>
</dbReference>
<dbReference type="CDD" id="cd00130">
    <property type="entry name" value="PAS"/>
    <property type="match status" value="1"/>
</dbReference>
<dbReference type="AlphaFoldDB" id="A0A069ZPN7"/>
<accession>A0A069ZPN7</accession>
<dbReference type="KEGG" id="cmx:DNC_03810"/>
<dbReference type="InterPro" id="IPR013767">
    <property type="entry name" value="PAS_fold"/>
</dbReference>
<dbReference type="SUPFAM" id="SSF55874">
    <property type="entry name" value="ATPase domain of HSP90 chaperone/DNA topoisomerase II/histidine kinase"/>
    <property type="match status" value="1"/>
</dbReference>
<dbReference type="PROSITE" id="PS50112">
    <property type="entry name" value="PAS"/>
    <property type="match status" value="1"/>
</dbReference>
<dbReference type="Pfam" id="PF00989">
    <property type="entry name" value="PAS"/>
    <property type="match status" value="1"/>
</dbReference>
<dbReference type="RefSeq" id="WP_010231446.1">
    <property type="nucleotide sequence ID" value="NZ_CP007217.1"/>
</dbReference>
<evidence type="ECO:0000259" key="9">
    <source>
        <dbReference type="PROSITE" id="PS50109"/>
    </source>
</evidence>
<dbReference type="SUPFAM" id="SSF47384">
    <property type="entry name" value="Homodimeric domain of signal transducing histidine kinase"/>
    <property type="match status" value="1"/>
</dbReference>
<dbReference type="OMA" id="HGGRIDC"/>
<dbReference type="InterPro" id="IPR000014">
    <property type="entry name" value="PAS"/>
</dbReference>
<feature type="domain" description="PAS" evidence="10">
    <location>
        <begin position="26"/>
        <end position="66"/>
    </location>
</feature>
<evidence type="ECO:0000256" key="8">
    <source>
        <dbReference type="ARBA" id="ARBA00023012"/>
    </source>
</evidence>
<reference evidence="11 12" key="1">
    <citation type="submission" date="2014-02" db="EMBL/GenBank/DDBJ databases">
        <authorList>
            <person name="Chen C."/>
            <person name="Conrad T.A."/>
            <person name="Zhou Z."/>
            <person name="Lai Z."/>
            <person name="Zhong G."/>
        </authorList>
    </citation>
    <scope>NUCLEOTIDE SEQUENCE [LARGE SCALE GENOMIC DNA]</scope>
    <source>
        <strain evidence="11 12">Nigg3-28</strain>
    </source>
</reference>
<keyword evidence="7" id="KW-0067">ATP-binding</keyword>
<dbReference type="SUPFAM" id="SSF55785">
    <property type="entry name" value="PYP-like sensor domain (PAS domain)"/>
    <property type="match status" value="1"/>
</dbReference>
<dbReference type="InterPro" id="IPR003661">
    <property type="entry name" value="HisK_dim/P_dom"/>
</dbReference>
<dbReference type="InterPro" id="IPR036890">
    <property type="entry name" value="HATPase_C_sf"/>
</dbReference>